<dbReference type="Pfam" id="PF00270">
    <property type="entry name" value="DEAD"/>
    <property type="match status" value="1"/>
</dbReference>
<comment type="catalytic activity">
    <reaction evidence="7">
        <text>ATP + H2O = ADP + phosphate + H(+)</text>
        <dbReference type="Rhea" id="RHEA:13065"/>
        <dbReference type="ChEBI" id="CHEBI:15377"/>
        <dbReference type="ChEBI" id="CHEBI:15378"/>
        <dbReference type="ChEBI" id="CHEBI:30616"/>
        <dbReference type="ChEBI" id="CHEBI:43474"/>
        <dbReference type="ChEBI" id="CHEBI:456216"/>
        <dbReference type="EC" id="5.6.2.3"/>
    </reaction>
</comment>
<name>A0A562WSC5_9BACT</name>
<dbReference type="Gene3D" id="3.40.140.10">
    <property type="entry name" value="Cytidine Deaminase, domain 2"/>
    <property type="match status" value="1"/>
</dbReference>
<dbReference type="Proteomes" id="UP000319449">
    <property type="component" value="Unassembled WGS sequence"/>
</dbReference>
<dbReference type="PANTHER" id="PTHR11472:SF34">
    <property type="entry name" value="REGULATOR OF TELOMERE ELONGATION HELICASE 1"/>
    <property type="match status" value="1"/>
</dbReference>
<keyword evidence="9" id="KW-0347">Helicase</keyword>
<evidence type="ECO:0000256" key="7">
    <source>
        <dbReference type="ARBA" id="ARBA00048954"/>
    </source>
</evidence>
<dbReference type="SMART" id="SM00487">
    <property type="entry name" value="DEXDc"/>
    <property type="match status" value="1"/>
</dbReference>
<evidence type="ECO:0000256" key="5">
    <source>
        <dbReference type="ARBA" id="ARBA00038058"/>
    </source>
</evidence>
<dbReference type="PROSITE" id="PS01302">
    <property type="entry name" value="UPF0758"/>
    <property type="match status" value="1"/>
</dbReference>
<dbReference type="InterPro" id="IPR027417">
    <property type="entry name" value="P-loop_NTPase"/>
</dbReference>
<evidence type="ECO:0000259" key="8">
    <source>
        <dbReference type="PROSITE" id="PS51193"/>
    </source>
</evidence>
<evidence type="ECO:0000313" key="10">
    <source>
        <dbReference type="Proteomes" id="UP000319449"/>
    </source>
</evidence>
<sequence>MQHYFSEQAILRMREEITAAGGNEVFFLGTTDEQRLVVGVEPLARGNRDAVAAILIAVSFGDVVIHNHPSGKLTPSAPDIEIASVLGNQGVGFYIVDNGVTDCYQAVAPFARRSIEPLALPEIEHLLSPGGPIATSLDGYEHRPEQVRMAFAVAEAFNADRVAVVEAGTGTGKSLAYLLPAVLWAVRNKERVVVSTNTINLQEQLIKKDLPFLREHAGITFRAVLVKGRGNYLCRRKLETVQSEPSLFSEEADELTAIVAWGEQTPTGCRDDLPFIPRSELWEEVNCEADQCGRVKCPNYQRCFFYTARRAAAGADILVVNHALLMADLAVRRETGYAGSAILPPFERLIIDEGHHLENVVTGHLSLQVTQQGMLKTLAKLQHPKKPQRGLIPRLSALLSREVPEELDDLYEELAAHLEGLLVPELAALKDEVVKGLDGLAVSLNREKGKGGAGGDRRIRVTPDLIRGRLWQENAPRLQELARRLQAFARKIDEFCHACARLPERVGQRMTGPVIDLKGIGERLICYGQTIGQFLAGDEEVCRWFEVVKGKAGSVVRLCAAPLEVARMVRAVILDKFKTVVITSATLAVEGRFDFLAERTGISLLPRERVVELLLPSPFDYERQAFIGIPADMPEPTARGYEVALADTLREALYISLGRAFVLFTSYDLLMRVHGRLAKDLLDAGLVPLRQGEMNRHLLLSRFRNTPGAVLFGTDSFWEGVDVQGKALELVVITRLPFRVPTDPVQEARAEQIAARGGDPFMEYTVPQAVLKFKQGFGRLIRSREDRGVVLILDRRIVSKGYGRLFLHSLPPAGTSTGDGAEVLAEMTAFFRPSASSPALRQS</sequence>
<dbReference type="InterPro" id="IPR014001">
    <property type="entry name" value="Helicase_ATP-bd"/>
</dbReference>
<dbReference type="EMBL" id="VLLN01000002">
    <property type="protein sequence ID" value="TWJ33124.1"/>
    <property type="molecule type" value="Genomic_DNA"/>
</dbReference>
<evidence type="ECO:0000313" key="9">
    <source>
        <dbReference type="EMBL" id="TWJ33124.1"/>
    </source>
</evidence>
<keyword evidence="4" id="KW-0067">ATP-binding</keyword>
<gene>
    <name evidence="9" type="ORF">JN12_00537</name>
</gene>
<dbReference type="FunFam" id="3.40.50.300:FF:000437">
    <property type="entry name" value="ATP-dependent DNA helicase DinG"/>
    <property type="match status" value="1"/>
</dbReference>
<proteinExistence type="inferred from homology"/>
<dbReference type="Gene3D" id="3.40.50.300">
    <property type="entry name" value="P-loop containing nucleotide triphosphate hydrolases"/>
    <property type="match status" value="2"/>
</dbReference>
<reference evidence="9 10" key="1">
    <citation type="submission" date="2019-07" db="EMBL/GenBank/DDBJ databases">
        <title>Genomic Encyclopedia of Archaeal and Bacterial Type Strains, Phase II (KMG-II): from individual species to whole genera.</title>
        <authorList>
            <person name="Goeker M."/>
        </authorList>
    </citation>
    <scope>NUCLEOTIDE SEQUENCE [LARGE SCALE GENOMIC DNA]</scope>
    <source>
        <strain evidence="9 10">ATCC BAA-1139</strain>
    </source>
</reference>
<dbReference type="InterPro" id="IPR014013">
    <property type="entry name" value="Helic_SF1/SF2_ATP-bd_DinG/Rad3"/>
</dbReference>
<evidence type="ECO:0000256" key="2">
    <source>
        <dbReference type="ARBA" id="ARBA00022741"/>
    </source>
</evidence>
<organism evidence="9 10">
    <name type="scientific">Geobacter argillaceus</name>
    <dbReference type="NCBI Taxonomy" id="345631"/>
    <lineage>
        <taxon>Bacteria</taxon>
        <taxon>Pseudomonadati</taxon>
        <taxon>Thermodesulfobacteriota</taxon>
        <taxon>Desulfuromonadia</taxon>
        <taxon>Geobacterales</taxon>
        <taxon>Geobacteraceae</taxon>
        <taxon>Geobacter</taxon>
    </lineage>
</organism>
<protein>
    <recommendedName>
        <fullName evidence="6">DNA 5'-3' helicase</fullName>
        <ecNumber evidence="6">5.6.2.3</ecNumber>
    </recommendedName>
</protein>
<dbReference type="GO" id="GO:0043139">
    <property type="term" value="F:5'-3' DNA helicase activity"/>
    <property type="evidence" value="ECO:0007669"/>
    <property type="project" value="UniProtKB-EC"/>
</dbReference>
<keyword evidence="3" id="KW-0378">Hydrolase</keyword>
<dbReference type="PROSITE" id="PS51193">
    <property type="entry name" value="HELICASE_ATP_BIND_2"/>
    <property type="match status" value="1"/>
</dbReference>
<keyword evidence="2" id="KW-0547">Nucleotide-binding</keyword>
<comment type="similarity">
    <text evidence="5">Belongs to the helicase family. DinG subfamily.</text>
</comment>
<dbReference type="InterPro" id="IPR006555">
    <property type="entry name" value="ATP-dep_Helicase_C"/>
</dbReference>
<dbReference type="AlphaFoldDB" id="A0A562WSC5"/>
<dbReference type="PANTHER" id="PTHR11472">
    <property type="entry name" value="DNA REPAIR DEAD HELICASE RAD3/XP-D SUBFAMILY MEMBER"/>
    <property type="match status" value="1"/>
</dbReference>
<dbReference type="RefSeq" id="WP_145017914.1">
    <property type="nucleotide sequence ID" value="NZ_VLLN01000002.1"/>
</dbReference>
<feature type="domain" description="Helicase ATP-binding" evidence="8">
    <location>
        <begin position="132"/>
        <end position="414"/>
    </location>
</feature>
<dbReference type="SUPFAM" id="SSF52540">
    <property type="entry name" value="P-loop containing nucleoside triphosphate hydrolases"/>
    <property type="match status" value="2"/>
</dbReference>
<evidence type="ECO:0000256" key="3">
    <source>
        <dbReference type="ARBA" id="ARBA00022801"/>
    </source>
</evidence>
<dbReference type="GO" id="GO:0005524">
    <property type="term" value="F:ATP binding"/>
    <property type="evidence" value="ECO:0007669"/>
    <property type="project" value="UniProtKB-KW"/>
</dbReference>
<dbReference type="Pfam" id="PF04002">
    <property type="entry name" value="RadC"/>
    <property type="match status" value="1"/>
</dbReference>
<dbReference type="GO" id="GO:0006281">
    <property type="term" value="P:DNA repair"/>
    <property type="evidence" value="ECO:0007669"/>
    <property type="project" value="TreeGrafter"/>
</dbReference>
<dbReference type="InterPro" id="IPR011545">
    <property type="entry name" value="DEAD/DEAH_box_helicase_dom"/>
</dbReference>
<accession>A0A562WSC5</accession>
<evidence type="ECO:0000256" key="1">
    <source>
        <dbReference type="ARBA" id="ARBA00001966"/>
    </source>
</evidence>
<dbReference type="GO" id="GO:0016818">
    <property type="term" value="F:hydrolase activity, acting on acid anhydrides, in phosphorus-containing anhydrides"/>
    <property type="evidence" value="ECO:0007669"/>
    <property type="project" value="InterPro"/>
</dbReference>
<dbReference type="GO" id="GO:0003676">
    <property type="term" value="F:nucleic acid binding"/>
    <property type="evidence" value="ECO:0007669"/>
    <property type="project" value="InterPro"/>
</dbReference>
<keyword evidence="10" id="KW-1185">Reference proteome</keyword>
<evidence type="ECO:0000256" key="6">
    <source>
        <dbReference type="ARBA" id="ARBA00044969"/>
    </source>
</evidence>
<dbReference type="InterPro" id="IPR020891">
    <property type="entry name" value="UPF0758_CS"/>
</dbReference>
<dbReference type="SMART" id="SM00491">
    <property type="entry name" value="HELICc2"/>
    <property type="match status" value="1"/>
</dbReference>
<comment type="cofactor">
    <cofactor evidence="1">
        <name>[4Fe-4S] cluster</name>
        <dbReference type="ChEBI" id="CHEBI:49883"/>
    </cofactor>
</comment>
<dbReference type="EC" id="5.6.2.3" evidence="6"/>
<dbReference type="OrthoDB" id="9805194at2"/>
<dbReference type="InterPro" id="IPR045028">
    <property type="entry name" value="DinG/Rad3-like"/>
</dbReference>
<dbReference type="InterPro" id="IPR025657">
    <property type="entry name" value="RadC_JAB"/>
</dbReference>
<comment type="caution">
    <text evidence="9">The sequence shown here is derived from an EMBL/GenBank/DDBJ whole genome shotgun (WGS) entry which is preliminary data.</text>
</comment>
<dbReference type="Pfam" id="PF13307">
    <property type="entry name" value="Helicase_C_2"/>
    <property type="match status" value="1"/>
</dbReference>
<evidence type="ECO:0000256" key="4">
    <source>
        <dbReference type="ARBA" id="ARBA00022840"/>
    </source>
</evidence>